<reference evidence="2" key="1">
    <citation type="journal article" date="2019" name="Environ. Microbiol.">
        <title>Fungal ecological strategies reflected in gene transcription - a case study of two litter decomposers.</title>
        <authorList>
            <person name="Barbi F."/>
            <person name="Kohler A."/>
            <person name="Barry K."/>
            <person name="Baskaran P."/>
            <person name="Daum C."/>
            <person name="Fauchery L."/>
            <person name="Ihrmark K."/>
            <person name="Kuo A."/>
            <person name="LaButti K."/>
            <person name="Lipzen A."/>
            <person name="Morin E."/>
            <person name="Grigoriev I.V."/>
            <person name="Henrissat B."/>
            <person name="Lindahl B."/>
            <person name="Martin F."/>
        </authorList>
    </citation>
    <scope>NUCLEOTIDE SEQUENCE</scope>
    <source>
        <strain evidence="2">JB14</strain>
    </source>
</reference>
<dbReference type="OrthoDB" id="276546at2759"/>
<evidence type="ECO:0000313" key="3">
    <source>
        <dbReference type="Proteomes" id="UP000799118"/>
    </source>
</evidence>
<dbReference type="Pfam" id="PF00724">
    <property type="entry name" value="Oxidored_FMN"/>
    <property type="match status" value="1"/>
</dbReference>
<dbReference type="PANTHER" id="PTHR22893:SF91">
    <property type="entry name" value="NADPH DEHYDROGENASE 2-RELATED"/>
    <property type="match status" value="1"/>
</dbReference>
<protein>
    <submittedName>
        <fullName evidence="2">FMN-linked oxidoreductase</fullName>
    </submittedName>
</protein>
<evidence type="ECO:0000259" key="1">
    <source>
        <dbReference type="Pfam" id="PF00724"/>
    </source>
</evidence>
<dbReference type="GO" id="GO:0003959">
    <property type="term" value="F:NADPH dehydrogenase activity"/>
    <property type="evidence" value="ECO:0007669"/>
    <property type="project" value="TreeGrafter"/>
</dbReference>
<accession>A0A6A4I5C6</accession>
<dbReference type="SUPFAM" id="SSF51395">
    <property type="entry name" value="FMN-linked oxidoreductases"/>
    <property type="match status" value="1"/>
</dbReference>
<dbReference type="EMBL" id="ML769407">
    <property type="protein sequence ID" value="KAE9405721.1"/>
    <property type="molecule type" value="Genomic_DNA"/>
</dbReference>
<dbReference type="Gene3D" id="3.20.20.70">
    <property type="entry name" value="Aldolase class I"/>
    <property type="match status" value="1"/>
</dbReference>
<sequence>MVSSETLFQPAQVGEMSLFHRIVMATLTRLRIDADHVPLPVVVKYYAQRASVPGTLLITEATLISHQAGGYAFVPGIWSDKQVERWKEVTDAVHAKGSYIYLQLWALGRAASPSQPTYEPNFPYPYVSASNIPMEPGDPFIPRPLEVSEIQEYIAWYTTAAKNAERAGFDGVEIHAANGYLLDQFLQDVSNVRTDGYGGSVENRARFTLEVVDAVVEAVGAKKTAIRISPWSSIQGMRMADPVPTFQHLVQRLKRAHPTLSYLHVIEPRVDGFQLRENLPAEENNDFLRAIWASEGAEKPSQSWFISTGGHDSETALKGAREKGDLIAFGRMFIGNPDLPYRLKHGIPLNQADRTTFYIPTNEPKGYTDYPFAASVE</sequence>
<gene>
    <name evidence="2" type="ORF">BT96DRAFT_811808</name>
</gene>
<keyword evidence="3" id="KW-1185">Reference proteome</keyword>
<feature type="domain" description="NADH:flavin oxidoreductase/NADH oxidase N-terminal" evidence="1">
    <location>
        <begin position="7"/>
        <end position="350"/>
    </location>
</feature>
<evidence type="ECO:0000313" key="2">
    <source>
        <dbReference type="EMBL" id="KAE9405721.1"/>
    </source>
</evidence>
<dbReference type="Proteomes" id="UP000799118">
    <property type="component" value="Unassembled WGS sequence"/>
</dbReference>
<name>A0A6A4I5C6_9AGAR</name>
<dbReference type="InterPro" id="IPR045247">
    <property type="entry name" value="Oye-like"/>
</dbReference>
<dbReference type="AlphaFoldDB" id="A0A6A4I5C6"/>
<organism evidence="2 3">
    <name type="scientific">Gymnopus androsaceus JB14</name>
    <dbReference type="NCBI Taxonomy" id="1447944"/>
    <lineage>
        <taxon>Eukaryota</taxon>
        <taxon>Fungi</taxon>
        <taxon>Dikarya</taxon>
        <taxon>Basidiomycota</taxon>
        <taxon>Agaricomycotina</taxon>
        <taxon>Agaricomycetes</taxon>
        <taxon>Agaricomycetidae</taxon>
        <taxon>Agaricales</taxon>
        <taxon>Marasmiineae</taxon>
        <taxon>Omphalotaceae</taxon>
        <taxon>Gymnopus</taxon>
    </lineage>
</organism>
<dbReference type="InterPro" id="IPR013785">
    <property type="entry name" value="Aldolase_TIM"/>
</dbReference>
<dbReference type="InterPro" id="IPR001155">
    <property type="entry name" value="OxRdtase_FMN_N"/>
</dbReference>
<proteinExistence type="predicted"/>
<dbReference type="CDD" id="cd02933">
    <property type="entry name" value="OYE_like_FMN"/>
    <property type="match status" value="1"/>
</dbReference>
<dbReference type="PANTHER" id="PTHR22893">
    <property type="entry name" value="NADH OXIDOREDUCTASE-RELATED"/>
    <property type="match status" value="1"/>
</dbReference>
<dbReference type="FunFam" id="3.20.20.70:FF:000138">
    <property type="entry name" value="NADPH dehydrogenase 1"/>
    <property type="match status" value="1"/>
</dbReference>
<dbReference type="GO" id="GO:0010181">
    <property type="term" value="F:FMN binding"/>
    <property type="evidence" value="ECO:0007669"/>
    <property type="project" value="InterPro"/>
</dbReference>